<evidence type="ECO:0000259" key="5">
    <source>
        <dbReference type="SMART" id="SM00903"/>
    </source>
</evidence>
<dbReference type="Pfam" id="PF01613">
    <property type="entry name" value="Flavin_Reduct"/>
    <property type="match status" value="1"/>
</dbReference>
<comment type="cofactor">
    <cofactor evidence="1">
        <name>FMN</name>
        <dbReference type="ChEBI" id="CHEBI:58210"/>
    </cofactor>
</comment>
<dbReference type="InterPro" id="IPR012349">
    <property type="entry name" value="Split_barrel_FMN-bd"/>
</dbReference>
<evidence type="ECO:0000313" key="7">
    <source>
        <dbReference type="Proteomes" id="UP000061457"/>
    </source>
</evidence>
<dbReference type="GO" id="GO:0010181">
    <property type="term" value="F:FMN binding"/>
    <property type="evidence" value="ECO:0007669"/>
    <property type="project" value="InterPro"/>
</dbReference>
<dbReference type="Gene3D" id="2.30.110.10">
    <property type="entry name" value="Electron Transport, Fmn-binding Protein, Chain A"/>
    <property type="match status" value="1"/>
</dbReference>
<name>A0A0S2K2Z3_9GAMM</name>
<dbReference type="STRING" id="161398.PP2015_2165"/>
<proteinExistence type="inferred from homology"/>
<keyword evidence="2" id="KW-0285">Flavoprotein</keyword>
<protein>
    <submittedName>
        <fullName evidence="6">Flavoprotein oxygenase domain-containing protein</fullName>
    </submittedName>
</protein>
<sequence length="204" mass="22370">MELNFSDFSGNQIYHLMTQTIIPRPIAWVLTDSGEQSYNLAPFSYFTAVSSAPPLMMFSAGKKPTGEIKDTVKNVINSKQCVIHIASEQDADLVTATAATLDHGESEVNANDIELVEFEGCDLPRIKNCHIAYGCELYEVQQMGEAPQSLVFVKVKTLYVNDEVISLDAKQRLKIHADKVAPLARLGGGEYSGITAPFAMARPK</sequence>
<comment type="similarity">
    <text evidence="4">Belongs to the flavoredoxin family.</text>
</comment>
<reference evidence="6 7" key="1">
    <citation type="submission" date="2015-11" db="EMBL/GenBank/DDBJ databases">
        <authorList>
            <person name="Zhang Y."/>
            <person name="Guo Z."/>
        </authorList>
    </citation>
    <scope>NUCLEOTIDE SEQUENCE [LARGE SCALE GENOMIC DNA]</scope>
    <source>
        <strain evidence="6 7">KCTC 12086</strain>
    </source>
</reference>
<keyword evidence="3" id="KW-0288">FMN</keyword>
<dbReference type="SUPFAM" id="SSF50475">
    <property type="entry name" value="FMN-binding split barrel"/>
    <property type="match status" value="1"/>
</dbReference>
<organism evidence="6 7">
    <name type="scientific">Pseudoalteromonas phenolica</name>
    <dbReference type="NCBI Taxonomy" id="161398"/>
    <lineage>
        <taxon>Bacteria</taxon>
        <taxon>Pseudomonadati</taxon>
        <taxon>Pseudomonadota</taxon>
        <taxon>Gammaproteobacteria</taxon>
        <taxon>Alteromonadales</taxon>
        <taxon>Pseudoalteromonadaceae</taxon>
        <taxon>Pseudoalteromonas</taxon>
    </lineage>
</organism>
<evidence type="ECO:0000256" key="3">
    <source>
        <dbReference type="ARBA" id="ARBA00022643"/>
    </source>
</evidence>
<gene>
    <name evidence="6" type="ORF">PP2015_2165</name>
</gene>
<dbReference type="PANTHER" id="PTHR33798">
    <property type="entry name" value="FLAVOPROTEIN OXYGENASE"/>
    <property type="match status" value="1"/>
</dbReference>
<dbReference type="AlphaFoldDB" id="A0A0S2K2Z3"/>
<dbReference type="InterPro" id="IPR002563">
    <property type="entry name" value="Flavin_Rdtase-like_dom"/>
</dbReference>
<dbReference type="Proteomes" id="UP000061457">
    <property type="component" value="Chromosome I"/>
</dbReference>
<dbReference type="GO" id="GO:0016646">
    <property type="term" value="F:oxidoreductase activity, acting on the CH-NH group of donors, NAD or NADP as acceptor"/>
    <property type="evidence" value="ECO:0007669"/>
    <property type="project" value="UniProtKB-ARBA"/>
</dbReference>
<dbReference type="OrthoDB" id="9789727at2"/>
<dbReference type="EMBL" id="CP013187">
    <property type="protein sequence ID" value="ALO42662.1"/>
    <property type="molecule type" value="Genomic_DNA"/>
</dbReference>
<keyword evidence="7" id="KW-1185">Reference proteome</keyword>
<evidence type="ECO:0000256" key="1">
    <source>
        <dbReference type="ARBA" id="ARBA00001917"/>
    </source>
</evidence>
<dbReference type="RefSeq" id="WP_058030361.1">
    <property type="nucleotide sequence ID" value="NZ_CP013187.1"/>
</dbReference>
<dbReference type="SMART" id="SM00903">
    <property type="entry name" value="Flavin_Reduct"/>
    <property type="match status" value="1"/>
</dbReference>
<evidence type="ECO:0000256" key="2">
    <source>
        <dbReference type="ARBA" id="ARBA00022630"/>
    </source>
</evidence>
<dbReference type="PATRIC" id="fig|161398.10.peg.2202"/>
<dbReference type="PANTHER" id="PTHR33798:SF5">
    <property type="entry name" value="FLAVIN REDUCTASE LIKE DOMAIN-CONTAINING PROTEIN"/>
    <property type="match status" value="1"/>
</dbReference>
<dbReference type="KEGG" id="pphe:PP2015_2165"/>
<evidence type="ECO:0000256" key="4">
    <source>
        <dbReference type="ARBA" id="ARBA00038054"/>
    </source>
</evidence>
<accession>A0A0S2K2Z3</accession>
<feature type="domain" description="Flavin reductase like" evidence="5">
    <location>
        <begin position="19"/>
        <end position="177"/>
    </location>
</feature>
<evidence type="ECO:0000313" key="6">
    <source>
        <dbReference type="EMBL" id="ALO42662.1"/>
    </source>
</evidence>